<evidence type="ECO:0000313" key="2">
    <source>
        <dbReference type="Proteomes" id="UP001458880"/>
    </source>
</evidence>
<keyword evidence="2" id="KW-1185">Reference proteome</keyword>
<comment type="caution">
    <text evidence="1">The sequence shown here is derived from an EMBL/GenBank/DDBJ whole genome shotgun (WGS) entry which is preliminary data.</text>
</comment>
<dbReference type="Proteomes" id="UP001458880">
    <property type="component" value="Unassembled WGS sequence"/>
</dbReference>
<protein>
    <submittedName>
        <fullName evidence="1">Uncharacterized protein</fullName>
    </submittedName>
</protein>
<dbReference type="PANTHER" id="PTHR10773:SF19">
    <property type="match status" value="1"/>
</dbReference>
<accession>A0AAW1JNI1</accession>
<name>A0AAW1JNI1_POPJA</name>
<evidence type="ECO:0000313" key="1">
    <source>
        <dbReference type="EMBL" id="KAK9704565.1"/>
    </source>
</evidence>
<reference evidence="1 2" key="1">
    <citation type="journal article" date="2024" name="BMC Genomics">
        <title>De novo assembly and annotation of Popillia japonica's genome with initial clues to its potential as an invasive pest.</title>
        <authorList>
            <person name="Cucini C."/>
            <person name="Boschi S."/>
            <person name="Funari R."/>
            <person name="Cardaioli E."/>
            <person name="Iannotti N."/>
            <person name="Marturano G."/>
            <person name="Paoli F."/>
            <person name="Bruttini M."/>
            <person name="Carapelli A."/>
            <person name="Frati F."/>
            <person name="Nardi F."/>
        </authorList>
    </citation>
    <scope>NUCLEOTIDE SEQUENCE [LARGE SCALE GENOMIC DNA]</scope>
    <source>
        <strain evidence="1">DMR45628</strain>
    </source>
</reference>
<dbReference type="PANTHER" id="PTHR10773">
    <property type="entry name" value="DNA-DIRECTED RNA POLYMERASES I, II, AND III SUBUNIT RPABC2"/>
    <property type="match status" value="1"/>
</dbReference>
<sequence length="223" mass="26431">MGRMSDVMKKMRLQSHEQGPPCNCTRLKCHEAINNEDRKSVLQKFNNLSTNDEQNAYLCGLITIIPAQRRRSRQTEEEAKIHTAAFSYKVRVKREDVIEITVCYKAFKSIHGISKSKLEFLQKSLKENGISPKDRRGKHSSQHRSIKEDFYNAVYNHINSFRARKWHYSMHDSKRKYLLEDLNITKMYNMFKEQCPHVRVSYDTYKLIFNTKFVTNLLLNYNV</sequence>
<gene>
    <name evidence="1" type="ORF">QE152_g27807</name>
</gene>
<dbReference type="EMBL" id="JASPKY010000347">
    <property type="protein sequence ID" value="KAK9704565.1"/>
    <property type="molecule type" value="Genomic_DNA"/>
</dbReference>
<proteinExistence type="predicted"/>
<organism evidence="1 2">
    <name type="scientific">Popillia japonica</name>
    <name type="common">Japanese beetle</name>
    <dbReference type="NCBI Taxonomy" id="7064"/>
    <lineage>
        <taxon>Eukaryota</taxon>
        <taxon>Metazoa</taxon>
        <taxon>Ecdysozoa</taxon>
        <taxon>Arthropoda</taxon>
        <taxon>Hexapoda</taxon>
        <taxon>Insecta</taxon>
        <taxon>Pterygota</taxon>
        <taxon>Neoptera</taxon>
        <taxon>Endopterygota</taxon>
        <taxon>Coleoptera</taxon>
        <taxon>Polyphaga</taxon>
        <taxon>Scarabaeiformia</taxon>
        <taxon>Scarabaeidae</taxon>
        <taxon>Rutelinae</taxon>
        <taxon>Popillia</taxon>
    </lineage>
</organism>
<dbReference type="AlphaFoldDB" id="A0AAW1JNI1"/>